<dbReference type="VEuPathDB" id="ToxoDB:LOC34620072"/>
<dbReference type="EMBL" id="JROU02001964">
    <property type="protein sequence ID" value="OEH74686.1"/>
    <property type="molecule type" value="Genomic_DNA"/>
</dbReference>
<feature type="compositionally biased region" description="Polar residues" evidence="2">
    <location>
        <begin position="208"/>
        <end position="228"/>
    </location>
</feature>
<evidence type="ECO:0000313" key="4">
    <source>
        <dbReference type="Proteomes" id="UP000095192"/>
    </source>
</evidence>
<organism evidence="3 4">
    <name type="scientific">Cyclospora cayetanensis</name>
    <dbReference type="NCBI Taxonomy" id="88456"/>
    <lineage>
        <taxon>Eukaryota</taxon>
        <taxon>Sar</taxon>
        <taxon>Alveolata</taxon>
        <taxon>Apicomplexa</taxon>
        <taxon>Conoidasida</taxon>
        <taxon>Coccidia</taxon>
        <taxon>Eucoccidiorida</taxon>
        <taxon>Eimeriorina</taxon>
        <taxon>Eimeriidae</taxon>
        <taxon>Cyclospora</taxon>
    </lineage>
</organism>
<proteinExistence type="predicted"/>
<gene>
    <name evidence="3" type="ORF">cyc_03369</name>
</gene>
<accession>A0A1D3CU16</accession>
<protein>
    <submittedName>
        <fullName evidence="3">Uncharacterized protein</fullName>
    </submittedName>
</protein>
<dbReference type="InParanoid" id="A0A1D3CU16"/>
<keyword evidence="4" id="KW-1185">Reference proteome</keyword>
<feature type="compositionally biased region" description="Polar residues" evidence="2">
    <location>
        <begin position="146"/>
        <end position="163"/>
    </location>
</feature>
<sequence length="686" mass="73396">MLYETQRTLPPMGKGPLCPGMHGAVEHRISFAEGTRQALHSASYRRLPSSSNPAAPSAAAASAVLAADATGVTLPPTAFGPASPPLGVYSQPYSALYGLSREVRTYDPHSYPLTLSGVPLQRAWEGAKPSDGGPLQTLQSANGAFLTGTYQPAPSHPATSSSMHAAPPPQEELLRNSCHGATTTAAQTPSAEPQLSGGASSGGLQHWRNLSSASERSASTVTPPTSQQAEREGRWAEARPPLQPLPHPQACENPASPLLGAAADRDVRSTDWHPPGTPDGLQTQASSIGLGDRETAGSTEAMQMFMKAISGEKPQHLPHTPQPPQQRAAALPSFARTEELLSHSQTFGGARPAALLSPSERAAAGAAGRQGEMLLLFVLPDLFTDTTLEGPAEPQDLDGWRLLVRDLTLAKKVVEDRLNEQTKQTSELQQALDKEVARAAAEKRVYQQTEAELQTTREELQRQRHAAKPQTGIDSVRKICQASSLGAGQLSDEEMRELMEEVLRNYCDAQRENDRLRREAEQLKGEFTSDKTVATLNGELQKLKQEVYSKDAVIGRWELFATTIDGLLSSRNAPHALLVESVQREVAKVLSDGIHQYEPCRGERPCTVPDVKSSVGSAKSPGGKDSVGKAPVVLSSNNPMPTKVSEEHTNATEGAATAKSVRQRIQEYNISKSSVDGAKPTDAKGK</sequence>
<evidence type="ECO:0000313" key="3">
    <source>
        <dbReference type="EMBL" id="OEH74686.1"/>
    </source>
</evidence>
<keyword evidence="1" id="KW-0175">Coiled coil</keyword>
<feature type="region of interest" description="Disordered" evidence="2">
    <location>
        <begin position="611"/>
        <end position="686"/>
    </location>
</feature>
<dbReference type="VEuPathDB" id="ToxoDB:cyc_03369"/>
<dbReference type="Proteomes" id="UP000095192">
    <property type="component" value="Unassembled WGS sequence"/>
</dbReference>
<feature type="compositionally biased region" description="Polar residues" evidence="2">
    <location>
        <begin position="179"/>
        <end position="193"/>
    </location>
</feature>
<reference evidence="3 4" key="1">
    <citation type="journal article" date="2016" name="BMC Genomics">
        <title>Comparative genomics reveals Cyclospora cayetanensis possesses coccidia-like metabolism and invasion components but unique surface antigens.</title>
        <authorList>
            <person name="Liu S."/>
            <person name="Wang L."/>
            <person name="Zheng H."/>
            <person name="Xu Z."/>
            <person name="Roellig D.M."/>
            <person name="Li N."/>
            <person name="Frace M.A."/>
            <person name="Tang K."/>
            <person name="Arrowood M.J."/>
            <person name="Moss D.M."/>
            <person name="Zhang L."/>
            <person name="Feng Y."/>
            <person name="Xiao L."/>
        </authorList>
    </citation>
    <scope>NUCLEOTIDE SEQUENCE [LARGE SCALE GENOMIC DNA]</scope>
    <source>
        <strain evidence="3 4">CHN_HEN01</strain>
    </source>
</reference>
<name>A0A1D3CU16_9EIME</name>
<comment type="caution">
    <text evidence="3">The sequence shown here is derived from an EMBL/GenBank/DDBJ whole genome shotgun (WGS) entry which is preliminary data.</text>
</comment>
<feature type="region of interest" description="Disordered" evidence="2">
    <location>
        <begin position="146"/>
        <end position="292"/>
    </location>
</feature>
<evidence type="ECO:0000256" key="1">
    <source>
        <dbReference type="SAM" id="Coils"/>
    </source>
</evidence>
<dbReference type="AlphaFoldDB" id="A0A1D3CU16"/>
<evidence type="ECO:0000256" key="2">
    <source>
        <dbReference type="SAM" id="MobiDB-lite"/>
    </source>
</evidence>
<feature type="coiled-coil region" evidence="1">
    <location>
        <begin position="404"/>
        <end position="466"/>
    </location>
</feature>